<accession>A0A1H3XJ92</accession>
<dbReference type="OrthoDB" id="9788268at2"/>
<dbReference type="AlphaFoldDB" id="A0A1H3XJ92"/>
<evidence type="ECO:0008006" key="3">
    <source>
        <dbReference type="Google" id="ProtNLM"/>
    </source>
</evidence>
<evidence type="ECO:0000313" key="1">
    <source>
        <dbReference type="EMBL" id="SDZ99406.1"/>
    </source>
</evidence>
<dbReference type="RefSeq" id="WP_091338270.1">
    <property type="nucleotide sequence ID" value="NZ_FNRM01000001.1"/>
</dbReference>
<organism evidence="1 2">
    <name type="scientific">Alkalimonas amylolytica</name>
    <dbReference type="NCBI Taxonomy" id="152573"/>
    <lineage>
        <taxon>Bacteria</taxon>
        <taxon>Pseudomonadati</taxon>
        <taxon>Pseudomonadota</taxon>
        <taxon>Gammaproteobacteria</taxon>
        <taxon>Alkalimonas</taxon>
    </lineage>
</organism>
<dbReference type="EMBL" id="FNRM01000001">
    <property type="protein sequence ID" value="SDZ99406.1"/>
    <property type="molecule type" value="Genomic_DNA"/>
</dbReference>
<sequence length="305" mass="33900">MRNSVQAPAAVVMVRPHHFCSNPQTMRDNAYQTSNSNRDAKQQAYAEVSAAVRQLERHGVLVHLFEDEQQITPDSVFPNNWFSTHADGRVVIYPMFAENRRLEVRPDIIELLKAQYQVAEVVDYTSYVQQQLFLEGTGSLVIDHLNHLAFAAVSKRTSPALVRKVCQQLNLTPVIFNAFDQQGVAVYHTNVMMCVASQFVLICLQMVPEPERAELLAYFQQSGREVIDLSFQQIQSFCANAIELTGSQGPLLVMSETASNALTGEQIQRIEHTARLVSIQVPTIESAGGSARCMIAGIHLPTATA</sequence>
<dbReference type="STRING" id="152573.SAMN04488051_101270"/>
<proteinExistence type="predicted"/>
<keyword evidence="2" id="KW-1185">Reference proteome</keyword>
<dbReference type="Gene3D" id="3.75.10.10">
    <property type="entry name" value="L-arginine/glycine Amidinotransferase, Chain A"/>
    <property type="match status" value="1"/>
</dbReference>
<dbReference type="NCBIfam" id="NF046062">
    <property type="entry name" value="citrull_CtlX"/>
    <property type="match status" value="1"/>
</dbReference>
<dbReference type="SUPFAM" id="SSF55909">
    <property type="entry name" value="Pentein"/>
    <property type="match status" value="1"/>
</dbReference>
<dbReference type="PIRSF" id="PIRSF028188">
    <property type="entry name" value="Amdntrnsf_FN0238"/>
    <property type="match status" value="1"/>
</dbReference>
<dbReference type="Proteomes" id="UP000198773">
    <property type="component" value="Unassembled WGS sequence"/>
</dbReference>
<evidence type="ECO:0000313" key="2">
    <source>
        <dbReference type="Proteomes" id="UP000198773"/>
    </source>
</evidence>
<dbReference type="InterPro" id="IPR014541">
    <property type="entry name" value="Amdntrnsf_FN0238"/>
</dbReference>
<reference evidence="1 2" key="1">
    <citation type="submission" date="2016-10" db="EMBL/GenBank/DDBJ databases">
        <authorList>
            <person name="de Groot N.N."/>
        </authorList>
    </citation>
    <scope>NUCLEOTIDE SEQUENCE [LARGE SCALE GENOMIC DNA]</scope>
    <source>
        <strain evidence="1 2">CGMCC 1.3430</strain>
    </source>
</reference>
<protein>
    <recommendedName>
        <fullName evidence="3">Amidinotransferase</fullName>
    </recommendedName>
</protein>
<gene>
    <name evidence="1" type="ORF">SAMN04488051_101270</name>
</gene>
<name>A0A1H3XJ92_ALKAM</name>
<dbReference type="PANTHER" id="PTHR43224">
    <property type="entry name" value="AMIDINOTRANSFERASE"/>
    <property type="match status" value="1"/>
</dbReference>
<dbReference type="PANTHER" id="PTHR43224:SF1">
    <property type="entry name" value="AMIDINOTRANSFERASE"/>
    <property type="match status" value="1"/>
</dbReference>
<dbReference type="Pfam" id="PF19420">
    <property type="entry name" value="DDAH_eukar"/>
    <property type="match status" value="1"/>
</dbReference>